<dbReference type="PANTHER" id="PTHR12150:SF13">
    <property type="entry name" value="METHYLTRANSFERASE C9ORF114-RELATED"/>
    <property type="match status" value="1"/>
</dbReference>
<evidence type="ECO:0000256" key="1">
    <source>
        <dbReference type="ARBA" id="ARBA00009841"/>
    </source>
</evidence>
<feature type="compositionally biased region" description="Basic residues" evidence="2">
    <location>
        <begin position="28"/>
        <end position="37"/>
    </location>
</feature>
<dbReference type="CDD" id="cd18086">
    <property type="entry name" value="HsC9orf114-like"/>
    <property type="match status" value="1"/>
</dbReference>
<dbReference type="Gene3D" id="2.40.50.140">
    <property type="entry name" value="Nucleic acid-binding proteins"/>
    <property type="match status" value="1"/>
</dbReference>
<keyword evidence="4" id="KW-1185">Reference proteome</keyword>
<dbReference type="EMBL" id="CAXHTA020000005">
    <property type="protein sequence ID" value="CAL5221849.1"/>
    <property type="molecule type" value="Genomic_DNA"/>
</dbReference>
<organism evidence="3 4">
    <name type="scientific">Coccomyxa viridis</name>
    <dbReference type="NCBI Taxonomy" id="1274662"/>
    <lineage>
        <taxon>Eukaryota</taxon>
        <taxon>Viridiplantae</taxon>
        <taxon>Chlorophyta</taxon>
        <taxon>core chlorophytes</taxon>
        <taxon>Trebouxiophyceae</taxon>
        <taxon>Trebouxiophyceae incertae sedis</taxon>
        <taxon>Coccomyxaceae</taxon>
        <taxon>Coccomyxa</taxon>
    </lineage>
</organism>
<protein>
    <submittedName>
        <fullName evidence="3">G4109 protein</fullName>
    </submittedName>
</protein>
<gene>
    <name evidence="3" type="primary">g4109</name>
    <name evidence="3" type="ORF">VP750_LOCUS3508</name>
</gene>
<dbReference type="Proteomes" id="UP001497392">
    <property type="component" value="Unassembled WGS sequence"/>
</dbReference>
<dbReference type="SUPFAM" id="SSF50249">
    <property type="entry name" value="Nucleic acid-binding proteins"/>
    <property type="match status" value="1"/>
</dbReference>
<sequence>MGDKTKKRKGLPGTQEMPNGQAELNGSVRKKARHPKKTATPAARAADDTGISTSPQHRTVSIAVSAAAIDNAQSSELATAMAGQIARTAAIFNVDEVVVIDEFSGPEHSIGQGAAFLARILQFMETPQYLRKALIPMHKDLRLSGQLPPLDAPHHMRATEWGVFREGVVLSSAPGAGSLLDIGLDKSAHVEEALQPLMRATLEMGPKARTKQMAAGPLGGAAVVLEGMLALPSTPKAEAGTYWGYTVRIAKGLTAALSDSPFEGGYDLKIGTSERGEKQSAAQLKLPEHEHALIAFGGPLGLEDCYERDSKRASEDVTALFDIL</sequence>
<reference evidence="3 4" key="1">
    <citation type="submission" date="2024-06" db="EMBL/GenBank/DDBJ databases">
        <authorList>
            <person name="Kraege A."/>
            <person name="Thomma B."/>
        </authorList>
    </citation>
    <scope>NUCLEOTIDE SEQUENCE [LARGE SCALE GENOMIC DNA]</scope>
</reference>
<name>A0ABP1FRT1_9CHLO</name>
<dbReference type="SUPFAM" id="SSF75217">
    <property type="entry name" value="alpha/beta knot"/>
    <property type="match status" value="1"/>
</dbReference>
<evidence type="ECO:0000313" key="4">
    <source>
        <dbReference type="Proteomes" id="UP001497392"/>
    </source>
</evidence>
<dbReference type="Pfam" id="PF02598">
    <property type="entry name" value="Methyltrn_RNA_3"/>
    <property type="match status" value="1"/>
</dbReference>
<feature type="region of interest" description="Disordered" evidence="2">
    <location>
        <begin position="1"/>
        <end position="55"/>
    </location>
</feature>
<dbReference type="InterPro" id="IPR029028">
    <property type="entry name" value="Alpha/beta_knot_MTases"/>
</dbReference>
<accession>A0ABP1FRT1</accession>
<dbReference type="InterPro" id="IPR012340">
    <property type="entry name" value="NA-bd_OB-fold"/>
</dbReference>
<evidence type="ECO:0000313" key="3">
    <source>
        <dbReference type="EMBL" id="CAL5221849.1"/>
    </source>
</evidence>
<comment type="similarity">
    <text evidence="1">Belongs to the class IV-like SAM-binding methyltransferase superfamily.</text>
</comment>
<dbReference type="InterPro" id="IPR029026">
    <property type="entry name" value="tRNA_m1G_MTases_N"/>
</dbReference>
<comment type="caution">
    <text evidence="3">The sequence shown here is derived from an EMBL/GenBank/DDBJ whole genome shotgun (WGS) entry which is preliminary data.</text>
</comment>
<feature type="compositionally biased region" description="Basic residues" evidence="2">
    <location>
        <begin position="1"/>
        <end position="10"/>
    </location>
</feature>
<evidence type="ECO:0000256" key="2">
    <source>
        <dbReference type="SAM" id="MobiDB-lite"/>
    </source>
</evidence>
<dbReference type="InterPro" id="IPR003750">
    <property type="entry name" value="Put_MeTrfase-C9orf114-like"/>
</dbReference>
<dbReference type="PANTHER" id="PTHR12150">
    <property type="entry name" value="CLASS IV SAM-BINDING METHYLTRANSFERASE-RELATED"/>
    <property type="match status" value="1"/>
</dbReference>
<dbReference type="Gene3D" id="3.40.1280.10">
    <property type="match status" value="1"/>
</dbReference>
<proteinExistence type="inferred from homology"/>